<feature type="compositionally biased region" description="Pro residues" evidence="9">
    <location>
        <begin position="67"/>
        <end position="81"/>
    </location>
</feature>
<feature type="disulfide bond" evidence="8">
    <location>
        <begin position="727"/>
        <end position="754"/>
    </location>
</feature>
<keyword evidence="4" id="KW-0677">Repeat</keyword>
<comment type="caution">
    <text evidence="8">Lacks conserved residue(s) required for the propagation of feature annotation.</text>
</comment>
<feature type="transmembrane region" description="Helical" evidence="10">
    <location>
        <begin position="915"/>
        <end position="937"/>
    </location>
</feature>
<evidence type="ECO:0000256" key="9">
    <source>
        <dbReference type="SAM" id="MobiDB-lite"/>
    </source>
</evidence>
<feature type="domain" description="Sushi" evidence="12">
    <location>
        <begin position="519"/>
        <end position="580"/>
    </location>
</feature>
<dbReference type="Pfam" id="PF00084">
    <property type="entry name" value="Sushi"/>
    <property type="match status" value="4"/>
</dbReference>
<gene>
    <name evidence="13" type="ORF">J0S82_019932</name>
</gene>
<protein>
    <submittedName>
        <fullName evidence="13">Seizure protein 6</fullName>
    </submittedName>
</protein>
<keyword evidence="14" id="KW-1185">Reference proteome</keyword>
<keyword evidence="5 8" id="KW-1015">Disulfide bond</keyword>
<keyword evidence="10" id="KW-0472">Membrane</keyword>
<feature type="region of interest" description="Disordered" evidence="9">
    <location>
        <begin position="1037"/>
        <end position="1073"/>
    </location>
</feature>
<comment type="subcellular location">
    <subcellularLocation>
        <location evidence="1">Cell membrane</location>
        <topology evidence="1">Single-pass type I membrane protein</topology>
    </subcellularLocation>
</comment>
<feature type="domain" description="Sushi" evidence="12">
    <location>
        <begin position="825"/>
        <end position="886"/>
    </location>
</feature>
<dbReference type="SUPFAM" id="SSF57535">
    <property type="entry name" value="Complement control module/SCR domain"/>
    <property type="match status" value="5"/>
</dbReference>
<dbReference type="FunFam" id="2.10.70.10:FF:000010">
    <property type="entry name" value="Seizure related 6 homolog like"/>
    <property type="match status" value="1"/>
</dbReference>
<feature type="region of interest" description="Disordered" evidence="9">
    <location>
        <begin position="1"/>
        <end position="28"/>
    </location>
</feature>
<evidence type="ECO:0000313" key="13">
    <source>
        <dbReference type="EMBL" id="KAG8520118.1"/>
    </source>
</evidence>
<dbReference type="InterPro" id="IPR000436">
    <property type="entry name" value="Sushi_SCR_CCP_dom"/>
</dbReference>
<dbReference type="InterPro" id="IPR035976">
    <property type="entry name" value="Sushi/SCR/CCP_sf"/>
</dbReference>
<dbReference type="Gene3D" id="2.10.70.10">
    <property type="entry name" value="Complement Module, domain 1"/>
    <property type="match status" value="5"/>
</dbReference>
<feature type="compositionally biased region" description="Low complexity" evidence="9">
    <location>
        <begin position="177"/>
        <end position="192"/>
    </location>
</feature>
<keyword evidence="10" id="KW-1133">Transmembrane helix</keyword>
<evidence type="ECO:0000259" key="11">
    <source>
        <dbReference type="PROSITE" id="PS01180"/>
    </source>
</evidence>
<evidence type="ECO:0000256" key="1">
    <source>
        <dbReference type="ARBA" id="ARBA00004251"/>
    </source>
</evidence>
<dbReference type="FunFam" id="2.60.120.290:FF:000025">
    <property type="entry name" value="Seizure related 6 homolog"/>
    <property type="match status" value="1"/>
</dbReference>
<sequence>MGEGQVPGFEEMDGELTAAPTPEQPERGVHFVTTAPTLKLLNHHPLLEEFLQEGQAGGEEELRPALPFQPDPLTPFTPSPLPRLANQDSRPVFTSPTPAMAAEPTQPQSREGPWSLESESPVLHVTAPLPPGPSMAVPTPGPREKPHTAPTSRAWTPTQEGPRDLGRPWTSDVMSQTTGLGVEGTTTTSTASGDDDETTTTTTIITTTVTTVQPPGPCSWNFSGPEGSLDSPPAASSPADVSLDCFYYISVYPGYGVEIKPGTSPIPPLTTMPSVHLRLAVHLPSETVQNISLQEGETVTVEGLGGPDPLPLANQSFMLRGQVIRSPTHQAALRFQSLPPPAGPGTFHFHYQAYGTVTVTSLHPGGSARFNCATGYQLKGAKFLTCLNATQPFWDFQEPTCIAACGGVIRNATTGRIVSPGFPGNYSNNLTCHWLLEAPEGQRLHLHFEKVSLAEDDDRLIIRNGDNVEAPPVYDSYEVEYLPIEGLLSSSRHFFVELSTDSSGAAAGMALRYEAFQQGHCYEPFVKYGNFSSSAPSYPVGTTVEFSCDPGYTLEQGSIIIECVDPHDPQWNETEPACRAVCSGEITDSAGVVLSPNWPEPYSRGQDCIWGVHVEEDKRIMLDIRVLRIGPGDVLTFYDGDDLTARVLGQYSGPRGHFKLFTSMADVTIQFQSDPGASVLGYQQGFVIHFFEVPRNDTCPELPEIPNGWKSPSQPELVHGTVVTYQCYPGYQVVGPSVLMCQWDLSWSEDLPSCQRVTSCHDPGDVEHSRRLISSPKFPVGATVQYICDQGFVLTGSAILTCHDRQASSPKWSDRAPKCLLEQFKPCHGPSTPENGARSPEKRLHPAGTTVHFSCAPGYVLKGQASIKCVPGHPSHWSDPPPICRAASLDGFYSGRSLDVAKAAAASGTLDAAHIAAAVFLPLAGMALLVGGVCLYFSRLQGKSPLQLPRTRPRPYDRITVESAFDNPTYESGAQGRKAGLQSARRMPARLRAGGYHLTAPAREPRRRLSLRLRAASGNPGAPARVALRALAVSLRQVRGSRDADGGGGERRSPGTTPHHPPPPSHLTYHNLT</sequence>
<dbReference type="Pfam" id="PF00431">
    <property type="entry name" value="CUB"/>
    <property type="match status" value="2"/>
</dbReference>
<dbReference type="InterPro" id="IPR035914">
    <property type="entry name" value="Sperma_CUB_dom_sf"/>
</dbReference>
<name>A0A8J6DVR2_GALPY</name>
<evidence type="ECO:0000256" key="5">
    <source>
        <dbReference type="ARBA" id="ARBA00023157"/>
    </source>
</evidence>
<feature type="compositionally biased region" description="Polar residues" evidence="9">
    <location>
        <begin position="149"/>
        <end position="159"/>
    </location>
</feature>
<feature type="compositionally biased region" description="Polar residues" evidence="9">
    <location>
        <begin position="86"/>
        <end position="97"/>
    </location>
</feature>
<evidence type="ECO:0000256" key="3">
    <source>
        <dbReference type="ARBA" id="ARBA00022659"/>
    </source>
</evidence>
<feature type="domain" description="Sushi" evidence="12">
    <location>
        <begin position="697"/>
        <end position="756"/>
    </location>
</feature>
<keyword evidence="3 8" id="KW-0768">Sushi</keyword>
<feature type="disulfide bond" evidence="7">
    <location>
        <begin position="405"/>
        <end position="432"/>
    </location>
</feature>
<dbReference type="AlphaFoldDB" id="A0A8J6DVR2"/>
<dbReference type="Proteomes" id="UP000700334">
    <property type="component" value="Unassembled WGS sequence"/>
</dbReference>
<dbReference type="PANTHER" id="PTHR45656">
    <property type="entry name" value="PROTEIN CBR-CLEC-78"/>
    <property type="match status" value="1"/>
</dbReference>
<feature type="domain" description="CUB" evidence="11">
    <location>
        <begin position="582"/>
        <end position="693"/>
    </location>
</feature>
<dbReference type="OrthoDB" id="9935125at2759"/>
<proteinExistence type="predicted"/>
<dbReference type="Gene3D" id="2.60.120.290">
    <property type="entry name" value="Spermadhesin, CUB domain"/>
    <property type="match status" value="2"/>
</dbReference>
<dbReference type="EMBL" id="JAGFMF010011578">
    <property type="protein sequence ID" value="KAG8520118.1"/>
    <property type="molecule type" value="Genomic_DNA"/>
</dbReference>
<dbReference type="SMART" id="SM00032">
    <property type="entry name" value="CCP"/>
    <property type="match status" value="5"/>
</dbReference>
<evidence type="ECO:0000256" key="8">
    <source>
        <dbReference type="PROSITE-ProRule" id="PRU00302"/>
    </source>
</evidence>
<feature type="region of interest" description="Disordered" evidence="9">
    <location>
        <begin position="52"/>
        <end position="198"/>
    </location>
</feature>
<reference evidence="13" key="1">
    <citation type="journal article" date="2021" name="Evol. Appl.">
        <title>The genome of the Pyrenean desman and the effects of bottlenecks and inbreeding on the genomic landscape of an endangered species.</title>
        <authorList>
            <person name="Escoda L."/>
            <person name="Castresana J."/>
        </authorList>
    </citation>
    <scope>NUCLEOTIDE SEQUENCE</scope>
    <source>
        <strain evidence="13">IBE-C5619</strain>
    </source>
</reference>
<evidence type="ECO:0000256" key="2">
    <source>
        <dbReference type="ARBA" id="ARBA00022475"/>
    </source>
</evidence>
<evidence type="ECO:0000256" key="7">
    <source>
        <dbReference type="PROSITE-ProRule" id="PRU00059"/>
    </source>
</evidence>
<dbReference type="SUPFAM" id="SSF49854">
    <property type="entry name" value="Spermadhesin, CUB domain"/>
    <property type="match status" value="3"/>
</dbReference>
<dbReference type="InterPro" id="IPR000859">
    <property type="entry name" value="CUB_dom"/>
</dbReference>
<dbReference type="FunFam" id="2.60.120.290:FF:000015">
    <property type="entry name" value="Seizure protein 6 homolog isoform 2"/>
    <property type="match status" value="1"/>
</dbReference>
<keyword evidence="10" id="KW-0812">Transmembrane</keyword>
<dbReference type="PANTHER" id="PTHR45656:SF1">
    <property type="entry name" value="SEIZURE PROTEIN 6 HOMOLOG"/>
    <property type="match status" value="1"/>
</dbReference>
<comment type="function">
    <text evidence="6">May play a role in cell-cell recognition and in neuronal membrane signaling. Seems to be important for the achievement of the necessary balance between dendrite elongation and branching during the elaboration of a complex dendritic arbor. Involved in the development of appropriate excitatory synaptic connectivity.</text>
</comment>
<feature type="region of interest" description="Disordered" evidence="9">
    <location>
        <begin position="210"/>
        <end position="236"/>
    </location>
</feature>
<dbReference type="CDD" id="cd00041">
    <property type="entry name" value="CUB"/>
    <property type="match status" value="2"/>
</dbReference>
<dbReference type="GO" id="GO:0005886">
    <property type="term" value="C:plasma membrane"/>
    <property type="evidence" value="ECO:0007669"/>
    <property type="project" value="UniProtKB-SubCell"/>
</dbReference>
<feature type="domain" description="Sushi" evidence="12">
    <location>
        <begin position="758"/>
        <end position="821"/>
    </location>
</feature>
<evidence type="ECO:0000256" key="10">
    <source>
        <dbReference type="SAM" id="Phobius"/>
    </source>
</evidence>
<dbReference type="PROSITE" id="PS01180">
    <property type="entry name" value="CUB"/>
    <property type="match status" value="2"/>
</dbReference>
<dbReference type="SMART" id="SM00042">
    <property type="entry name" value="CUB"/>
    <property type="match status" value="2"/>
</dbReference>
<feature type="compositionally biased region" description="Basic and acidic residues" evidence="9">
    <location>
        <begin position="1040"/>
        <end position="1053"/>
    </location>
</feature>
<evidence type="ECO:0000256" key="6">
    <source>
        <dbReference type="ARBA" id="ARBA00053515"/>
    </source>
</evidence>
<evidence type="ECO:0000313" key="14">
    <source>
        <dbReference type="Proteomes" id="UP000700334"/>
    </source>
</evidence>
<dbReference type="InterPro" id="IPR051277">
    <property type="entry name" value="SEZ6_CSMD_C4BPB_Regulators"/>
</dbReference>
<organism evidence="13 14">
    <name type="scientific">Galemys pyrenaicus</name>
    <name type="common">Iberian desman</name>
    <name type="synonym">Pyrenean desman</name>
    <dbReference type="NCBI Taxonomy" id="202257"/>
    <lineage>
        <taxon>Eukaryota</taxon>
        <taxon>Metazoa</taxon>
        <taxon>Chordata</taxon>
        <taxon>Craniata</taxon>
        <taxon>Vertebrata</taxon>
        <taxon>Euteleostomi</taxon>
        <taxon>Mammalia</taxon>
        <taxon>Eutheria</taxon>
        <taxon>Laurasiatheria</taxon>
        <taxon>Eulipotyphla</taxon>
        <taxon>Talpidae</taxon>
        <taxon>Galemys</taxon>
    </lineage>
</organism>
<comment type="caution">
    <text evidence="13">The sequence shown here is derived from an EMBL/GenBank/DDBJ whole genome shotgun (WGS) entry which is preliminary data.</text>
</comment>
<dbReference type="PROSITE" id="PS50923">
    <property type="entry name" value="SUSHI"/>
    <property type="match status" value="5"/>
</dbReference>
<dbReference type="FunFam" id="2.10.70.10:FF:000009">
    <property type="entry name" value="Seizure related 6 homolog like"/>
    <property type="match status" value="1"/>
</dbReference>
<evidence type="ECO:0000256" key="4">
    <source>
        <dbReference type="ARBA" id="ARBA00022737"/>
    </source>
</evidence>
<evidence type="ECO:0000259" key="12">
    <source>
        <dbReference type="PROSITE" id="PS50923"/>
    </source>
</evidence>
<dbReference type="CDD" id="cd00033">
    <property type="entry name" value="CCP"/>
    <property type="match status" value="5"/>
</dbReference>
<keyword evidence="2" id="KW-1003">Cell membrane</keyword>
<accession>A0A8J6DVR2</accession>
<feature type="domain" description="CUB" evidence="11">
    <location>
        <begin position="405"/>
        <end position="516"/>
    </location>
</feature>
<feature type="domain" description="Sushi" evidence="12">
    <location>
        <begin position="336"/>
        <end position="403"/>
    </location>
</feature>